<dbReference type="OrthoDB" id="2308728at2759"/>
<keyword evidence="2" id="KW-1185">Reference proteome</keyword>
<proteinExistence type="predicted"/>
<sequence length="368" mass="41019">MSHSIPPHAVQATGPFRWLDVSTPLEYFETLCIALDRSREKLFDIISPKLQILSAERGVTTAGMLVRAVKIHLVGERLIPRLLDQFVVEARIVRAGKTSFGIEHAIWYIPSNAPQRSPLLLAMATTTMVSVDMASFSPMHMPDGLFADLEIHIPTNEIIIPLKDFPTCWQALHSAAPIPKGLPSSSDSGIHSPSLYTHAFQTRSTDCDFLNHVTNTRYISLYADAIQSGYEMHRSAVPYPTAQVGRFEVEYDREVGGWRDTRIVVWFENGETLPLDEETKDLPGAGYVGSYVALLALRADADEDVIDGVPAAFAKEGDLRLVMENVNVRQALEEGDWIVHSRCRMAVFESIFDGCHPYNILQEAQARL</sequence>
<dbReference type="Proteomes" id="UP000242875">
    <property type="component" value="Unassembled WGS sequence"/>
</dbReference>
<comment type="caution">
    <text evidence="1">The sequence shown here is derived from an EMBL/GenBank/DDBJ whole genome shotgun (WGS) entry which is preliminary data.</text>
</comment>
<accession>A0A261XUR4</accession>
<dbReference type="SUPFAM" id="SSF54637">
    <property type="entry name" value="Thioesterase/thiol ester dehydrase-isomerase"/>
    <property type="match status" value="2"/>
</dbReference>
<evidence type="ECO:0000313" key="2">
    <source>
        <dbReference type="Proteomes" id="UP000242875"/>
    </source>
</evidence>
<dbReference type="InterPro" id="IPR029069">
    <property type="entry name" value="HotDog_dom_sf"/>
</dbReference>
<dbReference type="EMBL" id="MVBO01000187">
    <property type="protein sequence ID" value="OZJ02117.1"/>
    <property type="molecule type" value="Genomic_DNA"/>
</dbReference>
<evidence type="ECO:0000313" key="1">
    <source>
        <dbReference type="EMBL" id="OZJ02117.1"/>
    </source>
</evidence>
<name>A0A261XUR4_9FUNG</name>
<reference evidence="1 2" key="1">
    <citation type="journal article" date="2017" name="Mycologia">
        <title>Bifiguratus adelaidae, gen. et sp. nov., a new member of Mucoromycotina in endophytic and soil-dwelling habitats.</title>
        <authorList>
            <person name="Torres-Cruz T.J."/>
            <person name="Billingsley Tobias T.L."/>
            <person name="Almatruk M."/>
            <person name="Hesse C."/>
            <person name="Kuske C.R."/>
            <person name="Desiro A."/>
            <person name="Benucci G.M."/>
            <person name="Bonito G."/>
            <person name="Stajich J.E."/>
            <person name="Dunlap C."/>
            <person name="Arnold A.E."/>
            <person name="Porras-Alfaro A."/>
        </authorList>
    </citation>
    <scope>NUCLEOTIDE SEQUENCE [LARGE SCALE GENOMIC DNA]</scope>
    <source>
        <strain evidence="1 2">AZ0501</strain>
    </source>
</reference>
<organism evidence="1 2">
    <name type="scientific">Bifiguratus adelaidae</name>
    <dbReference type="NCBI Taxonomy" id="1938954"/>
    <lineage>
        <taxon>Eukaryota</taxon>
        <taxon>Fungi</taxon>
        <taxon>Fungi incertae sedis</taxon>
        <taxon>Mucoromycota</taxon>
        <taxon>Mucoromycotina</taxon>
        <taxon>Endogonomycetes</taxon>
        <taxon>Endogonales</taxon>
        <taxon>Endogonales incertae sedis</taxon>
        <taxon>Bifiguratus</taxon>
    </lineage>
</organism>
<evidence type="ECO:0008006" key="3">
    <source>
        <dbReference type="Google" id="ProtNLM"/>
    </source>
</evidence>
<dbReference type="AlphaFoldDB" id="A0A261XUR4"/>
<dbReference type="Gene3D" id="3.10.129.10">
    <property type="entry name" value="Hotdog Thioesterase"/>
    <property type="match status" value="2"/>
</dbReference>
<protein>
    <recommendedName>
        <fullName evidence="3">Thioesterase domain-containing protein</fullName>
    </recommendedName>
</protein>
<gene>
    <name evidence="1" type="ORF">BZG36_04736</name>
</gene>